<keyword evidence="2" id="KW-0413">Isomerase</keyword>
<evidence type="ECO:0000313" key="3">
    <source>
        <dbReference type="Proteomes" id="UP000198756"/>
    </source>
</evidence>
<dbReference type="EMBL" id="FMXE01000003">
    <property type="protein sequence ID" value="SDA43769.1"/>
    <property type="molecule type" value="Genomic_DNA"/>
</dbReference>
<sequence length="173" mass="19567">MIKTIFSVGSFLLISLSSPGQNFGFESQGPPDNSSFPQFDYATIDGDSVSSKDLADKIVIVNIWFVGCSGCKQEEPYLRKVTELYQNDEDIVFLGFCMTKPERIKRYLKKNGEIGYKNISLGREEVKEKFGVVLSPTHFLIKNGVLMGKLTAPIIPELKTLDWFEDEIRKLKN</sequence>
<evidence type="ECO:0000259" key="1">
    <source>
        <dbReference type="PROSITE" id="PS51352"/>
    </source>
</evidence>
<dbReference type="PANTHER" id="PTHR42852">
    <property type="entry name" value="THIOL:DISULFIDE INTERCHANGE PROTEIN DSBE"/>
    <property type="match status" value="1"/>
</dbReference>
<name>A0A1G5VD41_9BACT</name>
<organism evidence="2 3">
    <name type="scientific">Algoriphagus alkaliphilus</name>
    <dbReference type="NCBI Taxonomy" id="279824"/>
    <lineage>
        <taxon>Bacteria</taxon>
        <taxon>Pseudomonadati</taxon>
        <taxon>Bacteroidota</taxon>
        <taxon>Cytophagia</taxon>
        <taxon>Cytophagales</taxon>
        <taxon>Cyclobacteriaceae</taxon>
        <taxon>Algoriphagus</taxon>
    </lineage>
</organism>
<dbReference type="PROSITE" id="PS51352">
    <property type="entry name" value="THIOREDOXIN_2"/>
    <property type="match status" value="1"/>
</dbReference>
<dbReference type="GO" id="GO:0016491">
    <property type="term" value="F:oxidoreductase activity"/>
    <property type="evidence" value="ECO:0007669"/>
    <property type="project" value="InterPro"/>
</dbReference>
<keyword evidence="3" id="KW-1185">Reference proteome</keyword>
<protein>
    <submittedName>
        <fullName evidence="2">Thiol-disulfide isomerase or thioredoxin</fullName>
    </submittedName>
</protein>
<dbReference type="RefSeq" id="WP_092728331.1">
    <property type="nucleotide sequence ID" value="NZ_FMXE01000003.1"/>
</dbReference>
<dbReference type="InterPro" id="IPR013766">
    <property type="entry name" value="Thioredoxin_domain"/>
</dbReference>
<gene>
    <name evidence="2" type="ORF">SAMN03080617_00452</name>
</gene>
<dbReference type="SUPFAM" id="SSF52833">
    <property type="entry name" value="Thioredoxin-like"/>
    <property type="match status" value="1"/>
</dbReference>
<dbReference type="Proteomes" id="UP000198756">
    <property type="component" value="Unassembled WGS sequence"/>
</dbReference>
<dbReference type="Gene3D" id="3.40.30.10">
    <property type="entry name" value="Glutaredoxin"/>
    <property type="match status" value="1"/>
</dbReference>
<dbReference type="PANTHER" id="PTHR42852:SF13">
    <property type="entry name" value="PROTEIN DIPZ"/>
    <property type="match status" value="1"/>
</dbReference>
<reference evidence="3" key="1">
    <citation type="submission" date="2016-10" db="EMBL/GenBank/DDBJ databases">
        <authorList>
            <person name="Varghese N."/>
            <person name="Submissions S."/>
        </authorList>
    </citation>
    <scope>NUCLEOTIDE SEQUENCE [LARGE SCALE GENOMIC DNA]</scope>
    <source>
        <strain evidence="3">DSM 22703</strain>
    </source>
</reference>
<dbReference type="InterPro" id="IPR000866">
    <property type="entry name" value="AhpC/TSA"/>
</dbReference>
<dbReference type="STRING" id="279824.SAMN03080617_00452"/>
<evidence type="ECO:0000313" key="2">
    <source>
        <dbReference type="EMBL" id="SDA43769.1"/>
    </source>
</evidence>
<dbReference type="InterPro" id="IPR050553">
    <property type="entry name" value="Thioredoxin_ResA/DsbE_sf"/>
</dbReference>
<dbReference type="AlphaFoldDB" id="A0A1G5VD41"/>
<dbReference type="GO" id="GO:0016853">
    <property type="term" value="F:isomerase activity"/>
    <property type="evidence" value="ECO:0007669"/>
    <property type="project" value="UniProtKB-KW"/>
</dbReference>
<dbReference type="OrthoDB" id="9815205at2"/>
<dbReference type="GO" id="GO:0016209">
    <property type="term" value="F:antioxidant activity"/>
    <property type="evidence" value="ECO:0007669"/>
    <property type="project" value="InterPro"/>
</dbReference>
<feature type="domain" description="Thioredoxin" evidence="1">
    <location>
        <begin position="30"/>
        <end position="173"/>
    </location>
</feature>
<dbReference type="Pfam" id="PF00578">
    <property type="entry name" value="AhpC-TSA"/>
    <property type="match status" value="1"/>
</dbReference>
<dbReference type="CDD" id="cd02966">
    <property type="entry name" value="TlpA_like_family"/>
    <property type="match status" value="1"/>
</dbReference>
<accession>A0A1G5VD41</accession>
<dbReference type="InterPro" id="IPR036249">
    <property type="entry name" value="Thioredoxin-like_sf"/>
</dbReference>
<proteinExistence type="predicted"/>